<dbReference type="InterPro" id="IPR056912">
    <property type="entry name" value="Phage_JBD30_tail_term-like"/>
</dbReference>
<protein>
    <submittedName>
        <fullName evidence="1">Uncharacterized protein</fullName>
    </submittedName>
</protein>
<dbReference type="Proteomes" id="UP000198607">
    <property type="component" value="Unassembled WGS sequence"/>
</dbReference>
<reference evidence="1 2" key="1">
    <citation type="submission" date="2016-10" db="EMBL/GenBank/DDBJ databases">
        <authorList>
            <person name="de Groot N.N."/>
        </authorList>
    </citation>
    <scope>NUCLEOTIDE SEQUENCE [LARGE SCALE GENOMIC DNA]</scope>
    <source>
        <strain evidence="1 2">DSM 5885</strain>
    </source>
</reference>
<keyword evidence="2" id="KW-1185">Reference proteome</keyword>
<evidence type="ECO:0000313" key="1">
    <source>
        <dbReference type="EMBL" id="SDI53795.1"/>
    </source>
</evidence>
<dbReference type="EMBL" id="FNCY01000021">
    <property type="protein sequence ID" value="SDI53795.1"/>
    <property type="molecule type" value="Genomic_DNA"/>
</dbReference>
<dbReference type="Pfam" id="PF23840">
    <property type="entry name" value="Phage_tail_terminator"/>
    <property type="match status" value="1"/>
</dbReference>
<organism evidence="1 2">
    <name type="scientific">Propionivibrio dicarboxylicus</name>
    <dbReference type="NCBI Taxonomy" id="83767"/>
    <lineage>
        <taxon>Bacteria</taxon>
        <taxon>Pseudomonadati</taxon>
        <taxon>Pseudomonadota</taxon>
        <taxon>Betaproteobacteria</taxon>
        <taxon>Rhodocyclales</taxon>
        <taxon>Rhodocyclaceae</taxon>
        <taxon>Propionivibrio</taxon>
    </lineage>
</organism>
<proteinExistence type="predicted"/>
<evidence type="ECO:0000313" key="2">
    <source>
        <dbReference type="Proteomes" id="UP000198607"/>
    </source>
</evidence>
<gene>
    <name evidence="1" type="ORF">SAMN05660652_03609</name>
</gene>
<dbReference type="RefSeq" id="WP_091939755.1">
    <property type="nucleotide sequence ID" value="NZ_FNCY01000021.1"/>
</dbReference>
<dbReference type="STRING" id="83767.SAMN05660652_03609"/>
<sequence>MIETVVARLKAATTGFNKIGGAADLDAIGKKVVTPGAYVIPMTESGTEGELLGVTEQEIDIGFGVFTVVSNLSDVAGAAAIGGLQARRDAIKSALIGWVPNPAEGHPVYFTSGRLMRWDDGILWWLDEFQVASYWRK</sequence>
<dbReference type="OrthoDB" id="8911662at2"/>
<dbReference type="AlphaFoldDB" id="A0A1G8LDR9"/>
<accession>A0A1G8LDR9</accession>
<name>A0A1G8LDR9_9RHOO</name>